<evidence type="ECO:0000313" key="1">
    <source>
        <dbReference type="EMBL" id="ART70528.1"/>
    </source>
</evidence>
<keyword evidence="2" id="KW-1185">Reference proteome</keyword>
<proteinExistence type="predicted"/>
<reference evidence="1 2" key="1">
    <citation type="submission" date="2017-04" db="EMBL/GenBank/DDBJ databases">
        <title>Whole Genome Sequence of 1,4-Dioxane Degrading Bacterium Mycobacterium dioxanotrophicus PH-06.</title>
        <authorList>
            <person name="He Y."/>
        </authorList>
    </citation>
    <scope>NUCLEOTIDE SEQUENCE [LARGE SCALE GENOMIC DNA]</scope>
    <source>
        <strain evidence="1 2">PH-06</strain>
    </source>
</reference>
<gene>
    <name evidence="1" type="ORF">BTO20_20060</name>
</gene>
<dbReference type="AlphaFoldDB" id="A0A1Y0C5L4"/>
<evidence type="ECO:0000313" key="2">
    <source>
        <dbReference type="Proteomes" id="UP000195331"/>
    </source>
</evidence>
<accession>A0A1Y0C5L4</accession>
<protein>
    <submittedName>
        <fullName evidence="1">Uncharacterized protein</fullName>
    </submittedName>
</protein>
<dbReference type="Proteomes" id="UP000195331">
    <property type="component" value="Chromosome"/>
</dbReference>
<organism evidence="1 2">
    <name type="scientific">Mycobacterium dioxanotrophicus</name>
    <dbReference type="NCBI Taxonomy" id="482462"/>
    <lineage>
        <taxon>Bacteria</taxon>
        <taxon>Bacillati</taxon>
        <taxon>Actinomycetota</taxon>
        <taxon>Actinomycetes</taxon>
        <taxon>Mycobacteriales</taxon>
        <taxon>Mycobacteriaceae</taxon>
        <taxon>Mycobacterium</taxon>
    </lineage>
</organism>
<sequence length="175" mass="19900">MDMSDESSTYTEAENRWNVVSLDTGYTRSDFPLWWRWEADCDPISDEHTPDETSAYDLFQEWDRYLQRRGASPYGLVTISWFVEGSGFLTGAPAFGDHGAENTSRYDARFDPPTSTADGGPINWNRLPVADKRWRPDRGDKGGFVQEATGWKPSVLQPTVPLGFLRHCADVRNWA</sequence>
<dbReference type="EMBL" id="CP020809">
    <property type="protein sequence ID" value="ART70528.1"/>
    <property type="molecule type" value="Genomic_DNA"/>
</dbReference>
<dbReference type="KEGG" id="mdx:BTO20_20060"/>
<name>A0A1Y0C5L4_9MYCO</name>